<dbReference type="EMBL" id="JACOGA010000006">
    <property type="protein sequence ID" value="MBC3873431.1"/>
    <property type="molecule type" value="Genomic_DNA"/>
</dbReference>
<evidence type="ECO:0000313" key="1">
    <source>
        <dbReference type="EMBL" id="MBC3873431.1"/>
    </source>
</evidence>
<dbReference type="Proteomes" id="UP000624279">
    <property type="component" value="Unassembled WGS sequence"/>
</dbReference>
<proteinExistence type="predicted"/>
<gene>
    <name evidence="1" type="ORF">H8K55_07530</name>
</gene>
<name>A0ABR6Y9Y5_9BURK</name>
<sequence>MQVPPTILSLKKRVTAEIDANFASHTPAETCLLLDSTGPSFTRQYIVLNAIGLERLQAFNEIHAFSGSVYALFGFMAFSTGKNRVSIDTLCHPQAEKVFRDQHHTGTFSGLRSIAKLLTGQSAFNSTQPLIASLEYMFGDFVDLPFSHFASNIHIYLAKHKDAQLLVLSNNENCSPELVELRSMPIKYIIAMAANVPFVYGGVKQGTPYFDPVYTKHYLPTLKRITSTDKQTLISTPWRSGKKENRHYLNCYPSGNARWQMLKDFSRLVSGRRNIAWSRDIYTAFRYSV</sequence>
<reference evidence="1 2" key="1">
    <citation type="submission" date="2020-08" db="EMBL/GenBank/DDBJ databases">
        <title>Novel species isolated from subtropical streams in China.</title>
        <authorList>
            <person name="Lu H."/>
        </authorList>
    </citation>
    <scope>NUCLEOTIDE SEQUENCE [LARGE SCALE GENOMIC DNA]</scope>
    <source>
        <strain evidence="1 2">LX15W</strain>
    </source>
</reference>
<evidence type="ECO:0000313" key="2">
    <source>
        <dbReference type="Proteomes" id="UP000624279"/>
    </source>
</evidence>
<protein>
    <recommendedName>
        <fullName evidence="3">Patatin-like phospholipase</fullName>
    </recommendedName>
</protein>
<organism evidence="1 2">
    <name type="scientific">Undibacterium flavidum</name>
    <dbReference type="NCBI Taxonomy" id="2762297"/>
    <lineage>
        <taxon>Bacteria</taxon>
        <taxon>Pseudomonadati</taxon>
        <taxon>Pseudomonadota</taxon>
        <taxon>Betaproteobacteria</taxon>
        <taxon>Burkholderiales</taxon>
        <taxon>Oxalobacteraceae</taxon>
        <taxon>Undibacterium</taxon>
    </lineage>
</organism>
<accession>A0ABR6Y9Y5</accession>
<comment type="caution">
    <text evidence="1">The sequence shown here is derived from an EMBL/GenBank/DDBJ whole genome shotgun (WGS) entry which is preliminary data.</text>
</comment>
<dbReference type="RefSeq" id="WP_186941471.1">
    <property type="nucleotide sequence ID" value="NZ_JACOGA010000006.1"/>
</dbReference>
<keyword evidence="2" id="KW-1185">Reference proteome</keyword>
<evidence type="ECO:0008006" key="3">
    <source>
        <dbReference type="Google" id="ProtNLM"/>
    </source>
</evidence>